<gene>
    <name evidence="1" type="ORF">ACFODW_01395</name>
</gene>
<sequence>MDYQQVTREIIRRAVISAGRTGNRRQSKIIGRRGEKSAVELFYQQEAREIAGRAGLSAGHTGNQQNRKLIGSPSHGLPILVYIYFSPLNGAEYK</sequence>
<proteinExistence type="predicted"/>
<reference evidence="2" key="1">
    <citation type="journal article" date="2019" name="Int. J. Syst. Evol. Microbiol.">
        <title>The Global Catalogue of Microorganisms (GCM) 10K type strain sequencing project: providing services to taxonomists for standard genome sequencing and annotation.</title>
        <authorList>
            <consortium name="The Broad Institute Genomics Platform"/>
            <consortium name="The Broad Institute Genome Sequencing Center for Infectious Disease"/>
            <person name="Wu L."/>
            <person name="Ma J."/>
        </authorList>
    </citation>
    <scope>NUCLEOTIDE SEQUENCE [LARGE SCALE GENOMIC DNA]</scope>
    <source>
        <strain evidence="2">KCTC 13193</strain>
    </source>
</reference>
<evidence type="ECO:0000313" key="1">
    <source>
        <dbReference type="EMBL" id="MFC2947019.1"/>
    </source>
</evidence>
<dbReference type="RefSeq" id="WP_390301802.1">
    <property type="nucleotide sequence ID" value="NZ_JBHRRZ010000002.1"/>
</dbReference>
<organism evidence="1 2">
    <name type="scientific">Virgibacillus sediminis</name>
    <dbReference type="NCBI Taxonomy" id="202260"/>
    <lineage>
        <taxon>Bacteria</taxon>
        <taxon>Bacillati</taxon>
        <taxon>Bacillota</taxon>
        <taxon>Bacilli</taxon>
        <taxon>Bacillales</taxon>
        <taxon>Bacillaceae</taxon>
        <taxon>Virgibacillus</taxon>
    </lineage>
</organism>
<dbReference type="EMBL" id="JBHRRZ010000002">
    <property type="protein sequence ID" value="MFC2947019.1"/>
    <property type="molecule type" value="Genomic_DNA"/>
</dbReference>
<protein>
    <submittedName>
        <fullName evidence="1">Uncharacterized protein</fullName>
    </submittedName>
</protein>
<keyword evidence="2" id="KW-1185">Reference proteome</keyword>
<evidence type="ECO:0000313" key="2">
    <source>
        <dbReference type="Proteomes" id="UP001595387"/>
    </source>
</evidence>
<accession>A0ABV7A257</accession>
<name>A0ABV7A257_9BACI</name>
<dbReference type="Proteomes" id="UP001595387">
    <property type="component" value="Unassembled WGS sequence"/>
</dbReference>
<comment type="caution">
    <text evidence="1">The sequence shown here is derived from an EMBL/GenBank/DDBJ whole genome shotgun (WGS) entry which is preliminary data.</text>
</comment>